<evidence type="ECO:0000313" key="5">
    <source>
        <dbReference type="Proteomes" id="UP000594342"/>
    </source>
</evidence>
<dbReference type="InterPro" id="IPR009000">
    <property type="entry name" value="Transl_B-barrel_sf"/>
</dbReference>
<dbReference type="InterPro" id="IPR027417">
    <property type="entry name" value="P-loop_NTPase"/>
</dbReference>
<evidence type="ECO:0000256" key="2">
    <source>
        <dbReference type="ARBA" id="ARBA00023134"/>
    </source>
</evidence>
<protein>
    <submittedName>
        <fullName evidence="4">Putative GTP-binding translation elongation/initiation factor</fullName>
    </submittedName>
</protein>
<proteinExistence type="predicted"/>
<evidence type="ECO:0000256" key="1">
    <source>
        <dbReference type="ARBA" id="ARBA00022741"/>
    </source>
</evidence>
<dbReference type="GO" id="GO:0003924">
    <property type="term" value="F:GTPase activity"/>
    <property type="evidence" value="ECO:0007669"/>
    <property type="project" value="InterPro"/>
</dbReference>
<keyword evidence="2" id="KW-0342">GTP-binding</keyword>
<dbReference type="Gene3D" id="2.40.30.10">
    <property type="entry name" value="Translation factors"/>
    <property type="match status" value="2"/>
</dbReference>
<dbReference type="Gene3D" id="3.40.50.300">
    <property type="entry name" value="P-loop containing nucleotide triphosphate hydrolases"/>
    <property type="match status" value="1"/>
</dbReference>
<reference evidence="4 5" key="1">
    <citation type="submission" date="2018-10" db="EMBL/GenBank/DDBJ databases">
        <authorList>
            <consortium name="IHU Genomes"/>
        </authorList>
    </citation>
    <scope>NUCLEOTIDE SEQUENCE [LARGE SCALE GENOMIC DNA]</scope>
    <source>
        <strain evidence="4 5">A1</strain>
    </source>
</reference>
<keyword evidence="5" id="KW-1185">Reference proteome</keyword>
<sequence>MSKKVPKDLVVDNKPARAAPVLAVPLSEMKVEATNVTDKAFVVVGNVDAGKSTLIGTLTSGLLDDGRGSARAGVARHQHEIDAGKTSDVSTRVLTFPNGKTATLIDLCGHEKYFSTTASGISGMWPDYAIVVVSPTRGILDMTKQHFKMLMSYNIPVLFVVTRVDMALEDSCKIVDKEIKDLCKTYKRQVEFMNGYAKYHAYERGAKLVAQHKLVALPDDAPDDAKYVPTGPIKVSDKEEAYATFTEHDVSCIEEYFGFETSKLTMVGETNQGLKMAGGKQTYIPVVYVSNVDGYCLDVVKHVMMTVEPRDLWAKDDNASSIVKFFKKNLKLGDDAFADTHVGCTFYIDNTYNVNGVGLVISGINRGDAISVNDELYIGPIGKDFVKVKIRSIHNDNRKSVDKLANHHRGCIAIKPLKNDIKKNQITRGTVMISKPEMVRNVCYRFEAAVTIFGEHSATLRTGYSPVVHAGTIRQAAKLILPDDNLTDEEQAAISALSKRERKATAQRKIKAGDVARVTFKFRMHPEYVDVGTVFVFRSGDLHGVGCVIGATPLDKDTDAQPEPLKKKFRKVRPSDREKERETVLATGIASTKKPSEKIVVKQVEVVTGATSKK</sequence>
<dbReference type="InterPro" id="IPR009001">
    <property type="entry name" value="Transl_elong_EF1A/Init_IF2_C"/>
</dbReference>
<feature type="domain" description="Tr-type G" evidence="3">
    <location>
        <begin position="36"/>
        <end position="312"/>
    </location>
</feature>
<dbReference type="SUPFAM" id="SSF50465">
    <property type="entry name" value="EF-Tu/eEF-1alpha/eIF2-gamma C-terminal domain"/>
    <property type="match status" value="1"/>
</dbReference>
<dbReference type="PANTHER" id="PTHR43721">
    <property type="entry name" value="ELONGATION FACTOR TU-RELATED"/>
    <property type="match status" value="1"/>
</dbReference>
<dbReference type="PROSITE" id="PS51722">
    <property type="entry name" value="G_TR_2"/>
    <property type="match status" value="1"/>
</dbReference>
<accession>A0A5K0U980</accession>
<keyword evidence="4" id="KW-0396">Initiation factor</keyword>
<organism evidence="4 5">
    <name type="scientific">Yasminevirus sp. GU-2018</name>
    <dbReference type="NCBI Taxonomy" id="2420051"/>
    <lineage>
        <taxon>Viruses</taxon>
        <taxon>Varidnaviria</taxon>
        <taxon>Bamfordvirae</taxon>
        <taxon>Nucleocytoviricota</taxon>
        <taxon>Megaviricetes</taxon>
        <taxon>Imitervirales</taxon>
        <taxon>Mimiviridae</taxon>
        <taxon>Klosneuvirinae</taxon>
        <taxon>Yasminevirus</taxon>
        <taxon>Yasminevirus saudimassiliense</taxon>
    </lineage>
</organism>
<dbReference type="PANTHER" id="PTHR43721:SF9">
    <property type="entry name" value="GTP-BINDING PROTEIN 1"/>
    <property type="match status" value="1"/>
</dbReference>
<name>A0A5K0U980_9VIRU</name>
<dbReference type="Proteomes" id="UP000594342">
    <property type="component" value="Unassembled WGS sequence"/>
</dbReference>
<dbReference type="InterPro" id="IPR050055">
    <property type="entry name" value="EF-Tu_GTPase"/>
</dbReference>
<comment type="caution">
    <text evidence="4">The sequence shown here is derived from an EMBL/GenBank/DDBJ whole genome shotgun (WGS) entry which is preliminary data.</text>
</comment>
<keyword evidence="4" id="KW-0648">Protein biosynthesis</keyword>
<gene>
    <name evidence="4" type="ORF">YASMINEVIRUS_435</name>
</gene>
<dbReference type="GO" id="GO:0005525">
    <property type="term" value="F:GTP binding"/>
    <property type="evidence" value="ECO:0007669"/>
    <property type="project" value="UniProtKB-KW"/>
</dbReference>
<dbReference type="SUPFAM" id="SSF50447">
    <property type="entry name" value="Translation proteins"/>
    <property type="match status" value="1"/>
</dbReference>
<keyword evidence="1" id="KW-0547">Nucleotide-binding</keyword>
<dbReference type="Pfam" id="PF00009">
    <property type="entry name" value="GTP_EFTU"/>
    <property type="match status" value="1"/>
</dbReference>
<dbReference type="SUPFAM" id="SSF52540">
    <property type="entry name" value="P-loop containing nucleoside triphosphate hydrolases"/>
    <property type="match status" value="1"/>
</dbReference>
<evidence type="ECO:0000259" key="3">
    <source>
        <dbReference type="PROSITE" id="PS51722"/>
    </source>
</evidence>
<dbReference type="EMBL" id="UPSH01000001">
    <property type="protein sequence ID" value="VBB17972.1"/>
    <property type="molecule type" value="Genomic_DNA"/>
</dbReference>
<dbReference type="InterPro" id="IPR000795">
    <property type="entry name" value="T_Tr_GTP-bd_dom"/>
</dbReference>
<evidence type="ECO:0000313" key="4">
    <source>
        <dbReference type="EMBL" id="VBB17972.1"/>
    </source>
</evidence>